<feature type="region of interest" description="Disordered" evidence="1">
    <location>
        <begin position="308"/>
        <end position="359"/>
    </location>
</feature>
<accession>A0AAV5W4Q0</accession>
<evidence type="ECO:0000313" key="2">
    <source>
        <dbReference type="EMBL" id="GMT25660.1"/>
    </source>
</evidence>
<proteinExistence type="predicted"/>
<name>A0AAV5W4Q0_9BILA</name>
<feature type="compositionally biased region" description="Basic and acidic residues" evidence="1">
    <location>
        <begin position="338"/>
        <end position="359"/>
    </location>
</feature>
<gene>
    <name evidence="2" type="ORF">PFISCL1PPCAC_16957</name>
</gene>
<dbReference type="AlphaFoldDB" id="A0AAV5W4Q0"/>
<dbReference type="EMBL" id="BTSY01000004">
    <property type="protein sequence ID" value="GMT25660.1"/>
    <property type="molecule type" value="Genomic_DNA"/>
</dbReference>
<reference evidence="2" key="1">
    <citation type="submission" date="2023-10" db="EMBL/GenBank/DDBJ databases">
        <title>Genome assembly of Pristionchus species.</title>
        <authorList>
            <person name="Yoshida K."/>
            <person name="Sommer R.J."/>
        </authorList>
    </citation>
    <scope>NUCLEOTIDE SEQUENCE</scope>
    <source>
        <strain evidence="2">RS5133</strain>
    </source>
</reference>
<feature type="compositionally biased region" description="Basic and acidic residues" evidence="1">
    <location>
        <begin position="467"/>
        <end position="485"/>
    </location>
</feature>
<evidence type="ECO:0000256" key="1">
    <source>
        <dbReference type="SAM" id="MobiDB-lite"/>
    </source>
</evidence>
<feature type="compositionally biased region" description="Low complexity" evidence="1">
    <location>
        <begin position="90"/>
        <end position="109"/>
    </location>
</feature>
<keyword evidence="3" id="KW-1185">Reference proteome</keyword>
<feature type="compositionally biased region" description="Acidic residues" evidence="1">
    <location>
        <begin position="317"/>
        <end position="326"/>
    </location>
</feature>
<feature type="region of interest" description="Disordered" evidence="1">
    <location>
        <begin position="85"/>
        <end position="122"/>
    </location>
</feature>
<evidence type="ECO:0000313" key="3">
    <source>
        <dbReference type="Proteomes" id="UP001432322"/>
    </source>
</evidence>
<organism evidence="2 3">
    <name type="scientific">Pristionchus fissidentatus</name>
    <dbReference type="NCBI Taxonomy" id="1538716"/>
    <lineage>
        <taxon>Eukaryota</taxon>
        <taxon>Metazoa</taxon>
        <taxon>Ecdysozoa</taxon>
        <taxon>Nematoda</taxon>
        <taxon>Chromadorea</taxon>
        <taxon>Rhabditida</taxon>
        <taxon>Rhabditina</taxon>
        <taxon>Diplogasteromorpha</taxon>
        <taxon>Diplogasteroidea</taxon>
        <taxon>Neodiplogasteridae</taxon>
        <taxon>Pristionchus</taxon>
    </lineage>
</organism>
<feature type="compositionally biased region" description="Basic and acidic residues" evidence="1">
    <location>
        <begin position="443"/>
        <end position="459"/>
    </location>
</feature>
<dbReference type="Proteomes" id="UP001432322">
    <property type="component" value="Unassembled WGS sequence"/>
</dbReference>
<sequence length="485" mass="51790">MKQHWGDIKRGNKLQSSMFLEEGRDTHYTHATLDYSTERVGGARLRASAAPNLSGGGKMLSLEEHARDSAHLLLLLDEDLEVLVDDGDGEQNSGSGSNGSYEVSSNGEGSDAETSEGSSGRDVSAKLVDHRLLTVTAHDHGLLLELLSNVLGGGSRHVNPRLREEGARSEHEHNVDDAVEGILEHVRQRLGRRQVVADTSGGVAAVSSRGIRPGTEKVDEDVSAELGRKHLRDDVEVGDEGGLEDDGDVGGVEELDGVRRVLSTVSGRLDGKVDTEALQIDDDSEHEDGGHQVHEVGKVLSVEGLTESTDLVVSGGEEVEEGDDGSLEFGSAASVHRSGRERLPHDRLADVGGDEERNSRAETISLLEQLVEQQHNETGEHELDNDEQADSGANVGRLSVESRSDVHDGLSDSDHHSEELLGSVEEGAVLGGVSDLDDLGSGEELHDQTRGDDGRDTELHQGSPVGGHDDAQPVERIGRVGRHDS</sequence>
<protein>
    <submittedName>
        <fullName evidence="2">Uncharacterized protein</fullName>
    </submittedName>
</protein>
<feature type="region of interest" description="Disordered" evidence="1">
    <location>
        <begin position="428"/>
        <end position="485"/>
    </location>
</feature>
<comment type="caution">
    <text evidence="2">The sequence shown here is derived from an EMBL/GenBank/DDBJ whole genome shotgun (WGS) entry which is preliminary data.</text>
</comment>